<protein>
    <recommendedName>
        <fullName evidence="4">Protein SOP4</fullName>
    </recommendedName>
</protein>
<keyword evidence="11" id="KW-0472">Membrane</keyword>
<evidence type="ECO:0000313" key="14">
    <source>
        <dbReference type="EMBL" id="CCE93113.1"/>
    </source>
</evidence>
<evidence type="ECO:0000256" key="12">
    <source>
        <dbReference type="ARBA" id="ARBA00023180"/>
    </source>
</evidence>
<comment type="subcellular location">
    <subcellularLocation>
        <location evidence="2">Endoplasmic reticulum membrane</location>
        <topology evidence="2">Single-pass type I membrane protein</topology>
    </subcellularLocation>
</comment>
<dbReference type="GeneID" id="11501652"/>
<dbReference type="GO" id="GO:0005789">
    <property type="term" value="C:endoplasmic reticulum membrane"/>
    <property type="evidence" value="ECO:0007669"/>
    <property type="project" value="UniProtKB-SubCell"/>
</dbReference>
<comment type="function">
    <text evidence="1">Involved in the export of PMA1, possibly through the monitoring or assisting of PMA1 folding and acquisition of competence to enter vesicles.</text>
</comment>
<keyword evidence="9" id="KW-0653">Protein transport</keyword>
<dbReference type="HOGENOM" id="CLU_102669_0_0_1"/>
<evidence type="ECO:0000256" key="13">
    <source>
        <dbReference type="SAM" id="SignalP"/>
    </source>
</evidence>
<evidence type="ECO:0000256" key="3">
    <source>
        <dbReference type="ARBA" id="ARBA00007486"/>
    </source>
</evidence>
<evidence type="ECO:0000256" key="1">
    <source>
        <dbReference type="ARBA" id="ARBA00002205"/>
    </source>
</evidence>
<dbReference type="KEGG" id="tdl:TDEL_0F03020"/>
<dbReference type="GO" id="GO:0015031">
    <property type="term" value="P:protein transport"/>
    <property type="evidence" value="ECO:0007669"/>
    <property type="project" value="UniProtKB-KW"/>
</dbReference>
<sequence length="234" mass="26558">MMLQLSWLCILASLLSVSLSASIKGKLDLSPHFNITGGTIPRTIFKLYQIGNYSQSHAYSDQVQLKDLDGNFEFEGVPLNPGLNATTHYVLYSSSLDYNLKPNRILIEFKNSDNDGTNYEIKAFRNVFGKEFFPSADIAYPEQLESLQTDPQITITLVNLAPLRAYYQQRRKGFFQTGPLARLLDSRWKQAAAITGIAVILFPILLEKMDPDTAKAIKEEQQRKQREKYAVKQD</sequence>
<evidence type="ECO:0000256" key="11">
    <source>
        <dbReference type="ARBA" id="ARBA00023136"/>
    </source>
</evidence>
<keyword evidence="15" id="KW-1185">Reference proteome</keyword>
<dbReference type="InParanoid" id="G8ZWW9"/>
<dbReference type="FunCoup" id="G8ZWW9">
    <property type="interactions" value="42"/>
</dbReference>
<keyword evidence="7 13" id="KW-0732">Signal</keyword>
<dbReference type="STRING" id="1076872.G8ZWW9"/>
<dbReference type="InterPro" id="IPR031395">
    <property type="entry name" value="Sop4"/>
</dbReference>
<dbReference type="EMBL" id="HE616747">
    <property type="protein sequence ID" value="CCE93113.1"/>
    <property type="molecule type" value="Genomic_DNA"/>
</dbReference>
<evidence type="ECO:0000256" key="6">
    <source>
        <dbReference type="ARBA" id="ARBA00022692"/>
    </source>
</evidence>
<dbReference type="Proteomes" id="UP000005627">
    <property type="component" value="Chromosome 6"/>
</dbReference>
<keyword evidence="10" id="KW-1133">Transmembrane helix</keyword>
<evidence type="ECO:0000256" key="2">
    <source>
        <dbReference type="ARBA" id="ARBA00004115"/>
    </source>
</evidence>
<dbReference type="RefSeq" id="XP_003682324.1">
    <property type="nucleotide sequence ID" value="XM_003682276.1"/>
</dbReference>
<keyword evidence="6" id="KW-0812">Transmembrane</keyword>
<reference evidence="14 15" key="1">
    <citation type="journal article" date="2011" name="Proc. Natl. Acad. Sci. U.S.A.">
        <title>Evolutionary erosion of yeast sex chromosomes by mating-type switching accidents.</title>
        <authorList>
            <person name="Gordon J.L."/>
            <person name="Armisen D."/>
            <person name="Proux-Wera E."/>
            <person name="Oheigeartaigh S.S."/>
            <person name="Byrne K.P."/>
            <person name="Wolfe K.H."/>
        </authorList>
    </citation>
    <scope>NUCLEOTIDE SEQUENCE [LARGE SCALE GENOMIC DNA]</scope>
    <source>
        <strain evidence="15">ATCC 10662 / CBS 1146 / NBRC 0425 / NCYC 2629 / NRRL Y-866</strain>
    </source>
</reference>
<feature type="signal peptide" evidence="13">
    <location>
        <begin position="1"/>
        <end position="20"/>
    </location>
</feature>
<keyword evidence="12" id="KW-0325">Glycoprotein</keyword>
<keyword evidence="8" id="KW-0256">Endoplasmic reticulum</keyword>
<evidence type="ECO:0000256" key="10">
    <source>
        <dbReference type="ARBA" id="ARBA00022989"/>
    </source>
</evidence>
<dbReference type="OrthoDB" id="27095at2759"/>
<comment type="similarity">
    <text evidence="3">Belongs to the SOP4 family.</text>
</comment>
<evidence type="ECO:0000256" key="7">
    <source>
        <dbReference type="ARBA" id="ARBA00022729"/>
    </source>
</evidence>
<feature type="chain" id="PRO_5003519319" description="Protein SOP4" evidence="13">
    <location>
        <begin position="21"/>
        <end position="234"/>
    </location>
</feature>
<dbReference type="eggNOG" id="ENOG502RXGD">
    <property type="taxonomic scope" value="Eukaryota"/>
</dbReference>
<evidence type="ECO:0000256" key="4">
    <source>
        <dbReference type="ARBA" id="ARBA00020106"/>
    </source>
</evidence>
<evidence type="ECO:0000256" key="8">
    <source>
        <dbReference type="ARBA" id="ARBA00022824"/>
    </source>
</evidence>
<dbReference type="AlphaFoldDB" id="G8ZWW9"/>
<gene>
    <name evidence="14" type="primary">TDEL0F03020</name>
    <name evidence="14" type="ORF">TDEL_0F03020</name>
</gene>
<organism evidence="14 15">
    <name type="scientific">Torulaspora delbrueckii</name>
    <name type="common">Yeast</name>
    <name type="synonym">Candida colliculosa</name>
    <dbReference type="NCBI Taxonomy" id="4950"/>
    <lineage>
        <taxon>Eukaryota</taxon>
        <taxon>Fungi</taxon>
        <taxon>Dikarya</taxon>
        <taxon>Ascomycota</taxon>
        <taxon>Saccharomycotina</taxon>
        <taxon>Saccharomycetes</taxon>
        <taxon>Saccharomycetales</taxon>
        <taxon>Saccharomycetaceae</taxon>
        <taxon>Torulaspora</taxon>
    </lineage>
</organism>
<proteinExistence type="inferred from homology"/>
<dbReference type="GO" id="GO:0006888">
    <property type="term" value="P:endoplasmic reticulum to Golgi vesicle-mediated transport"/>
    <property type="evidence" value="ECO:0007669"/>
    <property type="project" value="EnsemblFungi"/>
</dbReference>
<evidence type="ECO:0000313" key="15">
    <source>
        <dbReference type="Proteomes" id="UP000005627"/>
    </source>
</evidence>
<evidence type="ECO:0000256" key="5">
    <source>
        <dbReference type="ARBA" id="ARBA00022448"/>
    </source>
</evidence>
<evidence type="ECO:0000256" key="9">
    <source>
        <dbReference type="ARBA" id="ARBA00022927"/>
    </source>
</evidence>
<dbReference type="Pfam" id="PF17081">
    <property type="entry name" value="SOP4"/>
    <property type="match status" value="1"/>
</dbReference>
<name>G8ZWW9_TORDE</name>
<accession>G8ZWW9</accession>
<keyword evidence="5" id="KW-0813">Transport</keyword>